<protein>
    <submittedName>
        <fullName evidence="2">DUF2236 domain-containing protein</fullName>
    </submittedName>
</protein>
<dbReference type="Proteomes" id="UP000501705">
    <property type="component" value="Chromosome"/>
</dbReference>
<name>A0A6G9XTM9_NOCBR</name>
<dbReference type="EMBL" id="CP046171">
    <property type="protein sequence ID" value="QIS04284.1"/>
    <property type="molecule type" value="Genomic_DNA"/>
</dbReference>
<evidence type="ECO:0000313" key="2">
    <source>
        <dbReference type="EMBL" id="QIS04284.1"/>
    </source>
</evidence>
<gene>
    <name evidence="2" type="ORF">F5X71_19830</name>
</gene>
<dbReference type="InterPro" id="IPR018713">
    <property type="entry name" value="MPAB/Lcp_cat_dom"/>
</dbReference>
<organism evidence="2 3">
    <name type="scientific">Nocardia brasiliensis</name>
    <dbReference type="NCBI Taxonomy" id="37326"/>
    <lineage>
        <taxon>Bacteria</taxon>
        <taxon>Bacillati</taxon>
        <taxon>Actinomycetota</taxon>
        <taxon>Actinomycetes</taxon>
        <taxon>Mycobacteriales</taxon>
        <taxon>Nocardiaceae</taxon>
        <taxon>Nocardia</taxon>
    </lineage>
</organism>
<accession>A0A6G9XTM9</accession>
<dbReference type="RefSeq" id="WP_167463402.1">
    <property type="nucleotide sequence ID" value="NZ_CP046171.1"/>
</dbReference>
<proteinExistence type="predicted"/>
<dbReference type="GO" id="GO:0016491">
    <property type="term" value="F:oxidoreductase activity"/>
    <property type="evidence" value="ECO:0007669"/>
    <property type="project" value="InterPro"/>
</dbReference>
<dbReference type="PANTHER" id="PTHR36151:SF3">
    <property type="entry name" value="ER-BOUND OXYGENASE MPAB_MPAB'_RUBBER OXYGENASE CATALYTIC DOMAIN-CONTAINING PROTEIN"/>
    <property type="match status" value="1"/>
</dbReference>
<evidence type="ECO:0000313" key="3">
    <source>
        <dbReference type="Proteomes" id="UP000501705"/>
    </source>
</evidence>
<reference evidence="2 3" key="1">
    <citation type="journal article" date="2019" name="ACS Chem. Biol.">
        <title>Identification and Mobilization of a Cryptic Antibiotic Biosynthesis Gene Locus from a Human-Pathogenic Nocardia Isolate.</title>
        <authorList>
            <person name="Herisse M."/>
            <person name="Ishida K."/>
            <person name="Porter J.L."/>
            <person name="Howden B."/>
            <person name="Hertweck C."/>
            <person name="Stinear T.P."/>
            <person name="Pidot S.J."/>
        </authorList>
    </citation>
    <scope>NUCLEOTIDE SEQUENCE [LARGE SCALE GENOMIC DNA]</scope>
    <source>
        <strain evidence="2 3">AUSMDU00024985</strain>
    </source>
</reference>
<dbReference type="AlphaFoldDB" id="A0A6G9XTM9"/>
<dbReference type="PANTHER" id="PTHR36151">
    <property type="entry name" value="BLR2777 PROTEIN"/>
    <property type="match status" value="1"/>
</dbReference>
<dbReference type="Pfam" id="PF09995">
    <property type="entry name" value="MPAB_Lcp_cat"/>
    <property type="match status" value="1"/>
</dbReference>
<feature type="domain" description="ER-bound oxygenase mpaB/mpaB'/Rubber oxygenase catalytic" evidence="1">
    <location>
        <begin position="32"/>
        <end position="255"/>
    </location>
</feature>
<sequence>MTAIEDAPHTVTANMSADAVEEVDLTPFLEGAPLFLGGMANVIMQLSHPAVGYGVYESPVESGRIDKHPVKRLRTTLTYIGVALLGTEEERAAYRQAVNGSHRQVRSSPDSPVKYNAFDPRLQLWVAACIAWGGLDLHRRMHGPIDAELGAKVYAETARLGTTLQMPESLWPADGEAFEDYIQTELATRVIDDTIREYFDGLIDLTMMPWPVRVLAAPVHRFFVTGTLPPPLRAQMRMSWTPRQERTLTIIMRTLGLIYRRLPTVLRSFPINYYMWDLRRRIQQGKPLV</sequence>
<evidence type="ECO:0000259" key="1">
    <source>
        <dbReference type="Pfam" id="PF09995"/>
    </source>
</evidence>